<evidence type="ECO:0000313" key="2">
    <source>
        <dbReference type="Proteomes" id="UP000324897"/>
    </source>
</evidence>
<dbReference type="EMBL" id="RWGY01000009">
    <property type="protein sequence ID" value="TVU34235.1"/>
    <property type="molecule type" value="Genomic_DNA"/>
</dbReference>
<evidence type="ECO:0000313" key="1">
    <source>
        <dbReference type="EMBL" id="TVU34235.1"/>
    </source>
</evidence>
<keyword evidence="2" id="KW-1185">Reference proteome</keyword>
<name>A0A5J9VE57_9POAL</name>
<evidence type="ECO:0008006" key="3">
    <source>
        <dbReference type="Google" id="ProtNLM"/>
    </source>
</evidence>
<reference evidence="1 2" key="1">
    <citation type="journal article" date="2019" name="Sci. Rep.">
        <title>A high-quality genome of Eragrostis curvula grass provides insights into Poaceae evolution and supports new strategies to enhance forage quality.</title>
        <authorList>
            <person name="Carballo J."/>
            <person name="Santos B.A.C.M."/>
            <person name="Zappacosta D."/>
            <person name="Garbus I."/>
            <person name="Selva J.P."/>
            <person name="Gallo C.A."/>
            <person name="Diaz A."/>
            <person name="Albertini E."/>
            <person name="Caccamo M."/>
            <person name="Echenique V."/>
        </authorList>
    </citation>
    <scope>NUCLEOTIDE SEQUENCE [LARGE SCALE GENOMIC DNA]</scope>
    <source>
        <strain evidence="2">cv. Victoria</strain>
        <tissue evidence="1">Leaf</tissue>
    </source>
</reference>
<gene>
    <name evidence="1" type="ORF">EJB05_16066</name>
</gene>
<feature type="non-terminal residue" evidence="1">
    <location>
        <position position="1"/>
    </location>
</feature>
<dbReference type="Proteomes" id="UP000324897">
    <property type="component" value="Unassembled WGS sequence"/>
</dbReference>
<protein>
    <recommendedName>
        <fullName evidence="3">F-box domain-containing protein</fullName>
    </recommendedName>
</protein>
<dbReference type="OrthoDB" id="619541at2759"/>
<comment type="caution">
    <text evidence="1">The sequence shown here is derived from an EMBL/GenBank/DDBJ whole genome shotgun (WGS) entry which is preliminary data.</text>
</comment>
<sequence length="273" mass="31622">MTGDKDVFIVIYKRLRPRIYHVAMWRCASDAGWATVLSERFWTRMPLLRSRLAMGLELLGDDDAGGNDGGVPWVPRGVDTHVMEHEGQVRFLSRRREETRWGSFPWPRVSFVLKEIVRGEDWAAHVNWADAPELRDKIILQTWDNPCYVLPVPDVGDDFIGLRKNGVYFFNYQYQLEGGMLQAAYCLCRYDWLELKQRPSLTSQPQPKTSPTQPRSLPTFLMESAVDWAALPANALRCIAGRISDPVDFINFRFVCTRWHEDVLRDVRGRLHP</sequence>
<organism evidence="1 2">
    <name type="scientific">Eragrostis curvula</name>
    <name type="common">weeping love grass</name>
    <dbReference type="NCBI Taxonomy" id="38414"/>
    <lineage>
        <taxon>Eukaryota</taxon>
        <taxon>Viridiplantae</taxon>
        <taxon>Streptophyta</taxon>
        <taxon>Embryophyta</taxon>
        <taxon>Tracheophyta</taxon>
        <taxon>Spermatophyta</taxon>
        <taxon>Magnoliopsida</taxon>
        <taxon>Liliopsida</taxon>
        <taxon>Poales</taxon>
        <taxon>Poaceae</taxon>
        <taxon>PACMAD clade</taxon>
        <taxon>Chloridoideae</taxon>
        <taxon>Eragrostideae</taxon>
        <taxon>Eragrostidinae</taxon>
        <taxon>Eragrostis</taxon>
    </lineage>
</organism>
<accession>A0A5J9VE57</accession>
<proteinExistence type="predicted"/>
<dbReference type="Gramene" id="TVU34235">
    <property type="protein sequence ID" value="TVU34235"/>
    <property type="gene ID" value="EJB05_16066"/>
</dbReference>
<dbReference type="AlphaFoldDB" id="A0A5J9VE57"/>